<evidence type="ECO:0000256" key="1">
    <source>
        <dbReference type="ARBA" id="ARBA00004123"/>
    </source>
</evidence>
<dbReference type="PANTHER" id="PTHR45776:SF2">
    <property type="entry name" value="MIP04163P"/>
    <property type="match status" value="1"/>
</dbReference>
<dbReference type="GO" id="GO:0005634">
    <property type="term" value="C:nucleus"/>
    <property type="evidence" value="ECO:0007669"/>
    <property type="project" value="UniProtKB-SubCell"/>
</dbReference>
<keyword evidence="3" id="KW-0238">DNA-binding</keyword>
<feature type="domain" description="BHLH" evidence="7">
    <location>
        <begin position="268"/>
        <end position="327"/>
    </location>
</feature>
<dbReference type="GO" id="GO:0000981">
    <property type="term" value="F:DNA-binding transcription factor activity, RNA polymerase II-specific"/>
    <property type="evidence" value="ECO:0007669"/>
    <property type="project" value="TreeGrafter"/>
</dbReference>
<proteinExistence type="predicted"/>
<dbReference type="GO" id="GO:0000978">
    <property type="term" value="F:RNA polymerase II cis-regulatory region sequence-specific DNA binding"/>
    <property type="evidence" value="ECO:0007669"/>
    <property type="project" value="TreeGrafter"/>
</dbReference>
<dbReference type="SMART" id="SM00353">
    <property type="entry name" value="HLH"/>
    <property type="match status" value="1"/>
</dbReference>
<dbReference type="GO" id="GO:0046983">
    <property type="term" value="F:protein dimerization activity"/>
    <property type="evidence" value="ECO:0007669"/>
    <property type="project" value="InterPro"/>
</dbReference>
<feature type="region of interest" description="Disordered" evidence="6">
    <location>
        <begin position="184"/>
        <end position="236"/>
    </location>
</feature>
<dbReference type="Pfam" id="PF00010">
    <property type="entry name" value="HLH"/>
    <property type="match status" value="1"/>
</dbReference>
<feature type="compositionally biased region" description="Polar residues" evidence="6">
    <location>
        <begin position="217"/>
        <end position="226"/>
    </location>
</feature>
<evidence type="ECO:0000256" key="5">
    <source>
        <dbReference type="ARBA" id="ARBA00023242"/>
    </source>
</evidence>
<reference evidence="8 9" key="1">
    <citation type="submission" date="2020-06" db="EMBL/GenBank/DDBJ databases">
        <title>The yeast mating-type switching endonuclease HO is a domesticated member of an unorthodox homing genetic element family.</title>
        <authorList>
            <person name="Coughlan A.Y."/>
            <person name="Lombardi L."/>
            <person name="Braun-Galleani S."/>
            <person name="Martos A.R."/>
            <person name="Galeote V."/>
            <person name="Bigey F."/>
            <person name="Dequin S."/>
            <person name="Byrne K.P."/>
            <person name="Wolfe K.H."/>
        </authorList>
    </citation>
    <scope>NUCLEOTIDE SEQUENCE [LARGE SCALE GENOMIC DNA]</scope>
    <source>
        <strain evidence="8 9">CBS2947</strain>
    </source>
</reference>
<keyword evidence="9" id="KW-1185">Reference proteome</keyword>
<dbReference type="Gene3D" id="4.10.280.10">
    <property type="entry name" value="Helix-loop-helix DNA-binding domain"/>
    <property type="match status" value="1"/>
</dbReference>
<feature type="compositionally biased region" description="Basic and acidic residues" evidence="6">
    <location>
        <begin position="1"/>
        <end position="12"/>
    </location>
</feature>
<gene>
    <name evidence="8" type="ORF">HG537_0B04190</name>
</gene>
<feature type="region of interest" description="Disordered" evidence="6">
    <location>
        <begin position="115"/>
        <end position="134"/>
    </location>
</feature>
<evidence type="ECO:0000313" key="8">
    <source>
        <dbReference type="EMBL" id="QLQ79071.1"/>
    </source>
</evidence>
<feature type="compositionally biased region" description="Polar residues" evidence="6">
    <location>
        <begin position="356"/>
        <end position="379"/>
    </location>
</feature>
<dbReference type="PANTHER" id="PTHR45776">
    <property type="entry name" value="MIP04163P"/>
    <property type="match status" value="1"/>
</dbReference>
<evidence type="ECO:0000256" key="2">
    <source>
        <dbReference type="ARBA" id="ARBA00023015"/>
    </source>
</evidence>
<dbReference type="Proteomes" id="UP000510647">
    <property type="component" value="Chromosome 2"/>
</dbReference>
<protein>
    <recommendedName>
        <fullName evidence="7">BHLH domain-containing protein</fullName>
    </recommendedName>
</protein>
<dbReference type="PROSITE" id="PS50888">
    <property type="entry name" value="BHLH"/>
    <property type="match status" value="1"/>
</dbReference>
<dbReference type="OrthoDB" id="690068at2759"/>
<keyword evidence="2" id="KW-0805">Transcription regulation</keyword>
<evidence type="ECO:0000256" key="6">
    <source>
        <dbReference type="SAM" id="MobiDB-lite"/>
    </source>
</evidence>
<feature type="compositionally biased region" description="Polar residues" evidence="6">
    <location>
        <begin position="184"/>
        <end position="196"/>
    </location>
</feature>
<evidence type="ECO:0000256" key="4">
    <source>
        <dbReference type="ARBA" id="ARBA00023163"/>
    </source>
</evidence>
<name>A0A7H9HPA3_9SACH</name>
<organism evidence="8 9">
    <name type="scientific">Torulaspora globosa</name>
    <dbReference type="NCBI Taxonomy" id="48254"/>
    <lineage>
        <taxon>Eukaryota</taxon>
        <taxon>Fungi</taxon>
        <taxon>Dikarya</taxon>
        <taxon>Ascomycota</taxon>
        <taxon>Saccharomycotina</taxon>
        <taxon>Saccharomycetes</taxon>
        <taxon>Saccharomycetales</taxon>
        <taxon>Saccharomycetaceae</taxon>
        <taxon>Torulaspora</taxon>
    </lineage>
</organism>
<dbReference type="FunFam" id="4.10.280.10:FF:000105">
    <property type="entry name" value="Rtg3p"/>
    <property type="match status" value="1"/>
</dbReference>
<feature type="region of interest" description="Disordered" evidence="6">
    <location>
        <begin position="1"/>
        <end position="54"/>
    </location>
</feature>
<keyword evidence="4" id="KW-0804">Transcription</keyword>
<dbReference type="EMBL" id="CP059268">
    <property type="protein sequence ID" value="QLQ79071.1"/>
    <property type="molecule type" value="Genomic_DNA"/>
</dbReference>
<dbReference type="InterPro" id="IPR011598">
    <property type="entry name" value="bHLH_dom"/>
</dbReference>
<dbReference type="InterPro" id="IPR036638">
    <property type="entry name" value="HLH_DNA-bd_sf"/>
</dbReference>
<dbReference type="AlphaFoldDB" id="A0A7H9HPA3"/>
<dbReference type="SUPFAM" id="SSF47459">
    <property type="entry name" value="HLH, helix-loop-helix DNA-binding domain"/>
    <property type="match status" value="1"/>
</dbReference>
<feature type="compositionally biased region" description="Low complexity" evidence="6">
    <location>
        <begin position="201"/>
        <end position="212"/>
    </location>
</feature>
<evidence type="ECO:0000259" key="7">
    <source>
        <dbReference type="PROSITE" id="PS50888"/>
    </source>
</evidence>
<evidence type="ECO:0000256" key="3">
    <source>
        <dbReference type="ARBA" id="ARBA00023125"/>
    </source>
</evidence>
<keyword evidence="5" id="KW-0539">Nucleus</keyword>
<sequence length="481" mass="53459">MNNDGRRDRQDHTSGAAASHLSLPGEYGGGKFSFANGFEDDLPTEQAYPSDTPAKQHERLLQVKREEAEISPYLSASHSQLNSSISFLDDKFSSSLLDGRQSVIDGSRNSISHTQHWGSFSNSGANGLDTGQPSTSFKNEELDLFFRRNDDALSSLADDLSSSFGSSLHSELLASSYDSFQNQPQLLNGPSASQPLSAHFSPPVRSPSSSVRAGSHLSASLRNGSAGTPGLMATPRTRHASLSGNYYPDGYLSASVPKNLTADERLKRKREFHNAVERRRRELIKQKIKELGTIVPPSLLNYDMNGKQVKPNKGIILNKTVEYLEYLLQVVEIQERRKKQLLNKIKELEEKRERLASSQLAEQNREGTNNTTERPPSQESASMAKSMAKSDFTGIDEDVSNERIIDTRAKPHPHNFNLSHPWDESNSFGLMDNILSNNDHNLPLHDDLQQFLSGDLIEAEDNAKLLFNSGDRPEYLLDFDS</sequence>
<comment type="subcellular location">
    <subcellularLocation>
        <location evidence="1">Nucleus</location>
    </subcellularLocation>
</comment>
<dbReference type="CDD" id="cd11387">
    <property type="entry name" value="bHLHzip_USF_MITF"/>
    <property type="match status" value="1"/>
</dbReference>
<accession>A0A7H9HPA3</accession>
<feature type="region of interest" description="Disordered" evidence="6">
    <location>
        <begin position="353"/>
        <end position="388"/>
    </location>
</feature>
<evidence type="ECO:0000313" key="9">
    <source>
        <dbReference type="Proteomes" id="UP000510647"/>
    </source>
</evidence>